<feature type="compositionally biased region" description="Basic and acidic residues" evidence="1">
    <location>
        <begin position="293"/>
        <end position="305"/>
    </location>
</feature>
<feature type="compositionally biased region" description="Basic and acidic residues" evidence="1">
    <location>
        <begin position="326"/>
        <end position="338"/>
    </location>
</feature>
<feature type="region of interest" description="Disordered" evidence="1">
    <location>
        <begin position="1"/>
        <end position="25"/>
    </location>
</feature>
<evidence type="ECO:0000256" key="1">
    <source>
        <dbReference type="SAM" id="MobiDB-lite"/>
    </source>
</evidence>
<sequence>MGGEAWVTGMQQMEKERKEASERQDAAERAAAVAADAEAEASRALNALTMVKAAQKSVAASKAAEAEAAAEKNKGRKSKFVLPEEIPCLPFEQEEMIEQVCEFYNELRSVAYAPNMPRVSVLDLHNAHLPRYEKPSGRDMSTQTAQIMKHMPMKDEPLESEEELKPKPASSTNETDSHKKRLAAFAKPTTEDSVDTESLGNSSEDEASWYKPPEKGMREQLQTQEAPICKVFAEAEIQTEAEEQKLEQKEMHIHYALCPKCGWRDMADSSAPATVIRSRPSSHSRQSRPSSRQSEKSSHPSRESSQRPTARPLEQQRAATPPSRPKSREKESPIERQMDPVSHSATPIPPAGPLPAPCQPALMQPRCLLCAGRKACTT</sequence>
<comment type="caution">
    <text evidence="2">The sequence shown here is derived from an EMBL/GenBank/DDBJ whole genome shotgun (WGS) entry which is preliminary data.</text>
</comment>
<gene>
    <name evidence="2" type="ORF">CYMTET_27036</name>
</gene>
<proteinExistence type="predicted"/>
<reference evidence="2 3" key="1">
    <citation type="journal article" date="2015" name="Genome Biol. Evol.">
        <title>Comparative Genomics of a Bacterivorous Green Alga Reveals Evolutionary Causalities and Consequences of Phago-Mixotrophic Mode of Nutrition.</title>
        <authorList>
            <person name="Burns J.A."/>
            <person name="Paasch A."/>
            <person name="Narechania A."/>
            <person name="Kim E."/>
        </authorList>
    </citation>
    <scope>NUCLEOTIDE SEQUENCE [LARGE SCALE GENOMIC DNA]</scope>
    <source>
        <strain evidence="2 3">PLY_AMNH</strain>
    </source>
</reference>
<feature type="compositionally biased region" description="Pro residues" evidence="1">
    <location>
        <begin position="347"/>
        <end position="358"/>
    </location>
</feature>
<evidence type="ECO:0000313" key="3">
    <source>
        <dbReference type="Proteomes" id="UP001190700"/>
    </source>
</evidence>
<keyword evidence="3" id="KW-1185">Reference proteome</keyword>
<feature type="region of interest" description="Disordered" evidence="1">
    <location>
        <begin position="152"/>
        <end position="223"/>
    </location>
</feature>
<accession>A0AAE0FS37</accession>
<organism evidence="2 3">
    <name type="scientific">Cymbomonas tetramitiformis</name>
    <dbReference type="NCBI Taxonomy" id="36881"/>
    <lineage>
        <taxon>Eukaryota</taxon>
        <taxon>Viridiplantae</taxon>
        <taxon>Chlorophyta</taxon>
        <taxon>Pyramimonadophyceae</taxon>
        <taxon>Pyramimonadales</taxon>
        <taxon>Pyramimonadaceae</taxon>
        <taxon>Cymbomonas</taxon>
    </lineage>
</organism>
<name>A0AAE0FS37_9CHLO</name>
<evidence type="ECO:0000313" key="2">
    <source>
        <dbReference type="EMBL" id="KAK3264216.1"/>
    </source>
</evidence>
<feature type="compositionally biased region" description="Basic and acidic residues" evidence="1">
    <location>
        <begin position="13"/>
        <end position="25"/>
    </location>
</feature>
<protein>
    <submittedName>
        <fullName evidence="2">Uncharacterized protein</fullName>
    </submittedName>
</protein>
<dbReference type="EMBL" id="LGRX02014718">
    <property type="protein sequence ID" value="KAK3264216.1"/>
    <property type="molecule type" value="Genomic_DNA"/>
</dbReference>
<dbReference type="Proteomes" id="UP001190700">
    <property type="component" value="Unassembled WGS sequence"/>
</dbReference>
<feature type="region of interest" description="Disordered" evidence="1">
    <location>
        <begin position="264"/>
        <end position="360"/>
    </location>
</feature>
<dbReference type="AlphaFoldDB" id="A0AAE0FS37"/>